<reference evidence="1 2" key="2">
    <citation type="journal article" date="2022" name="Mol. Ecol. Resour.">
        <title>The genomes of chicory, endive, great burdock and yacon provide insights into Asteraceae paleo-polyploidization history and plant inulin production.</title>
        <authorList>
            <person name="Fan W."/>
            <person name="Wang S."/>
            <person name="Wang H."/>
            <person name="Wang A."/>
            <person name="Jiang F."/>
            <person name="Liu H."/>
            <person name="Zhao H."/>
            <person name="Xu D."/>
            <person name="Zhang Y."/>
        </authorList>
    </citation>
    <scope>NUCLEOTIDE SEQUENCE [LARGE SCALE GENOMIC DNA]</scope>
    <source>
        <strain evidence="2">cv. Yunnan</strain>
        <tissue evidence="1">Leaves</tissue>
    </source>
</reference>
<gene>
    <name evidence="1" type="ORF">L1987_10739</name>
</gene>
<proteinExistence type="predicted"/>
<dbReference type="EMBL" id="CM042021">
    <property type="protein sequence ID" value="KAI3816954.1"/>
    <property type="molecule type" value="Genomic_DNA"/>
</dbReference>
<comment type="caution">
    <text evidence="1">The sequence shown here is derived from an EMBL/GenBank/DDBJ whole genome shotgun (WGS) entry which is preliminary data.</text>
</comment>
<accession>A0ACB9J8X2</accession>
<name>A0ACB9J8X2_9ASTR</name>
<reference evidence="2" key="1">
    <citation type="journal article" date="2022" name="Mol. Ecol. Resour.">
        <title>The genomes of chicory, endive, great burdock and yacon provide insights into Asteraceae palaeo-polyploidization history and plant inulin production.</title>
        <authorList>
            <person name="Fan W."/>
            <person name="Wang S."/>
            <person name="Wang H."/>
            <person name="Wang A."/>
            <person name="Jiang F."/>
            <person name="Liu H."/>
            <person name="Zhao H."/>
            <person name="Xu D."/>
            <person name="Zhang Y."/>
        </authorList>
    </citation>
    <scope>NUCLEOTIDE SEQUENCE [LARGE SCALE GENOMIC DNA]</scope>
    <source>
        <strain evidence="2">cv. Yunnan</strain>
    </source>
</reference>
<organism evidence="1 2">
    <name type="scientific">Smallanthus sonchifolius</name>
    <dbReference type="NCBI Taxonomy" id="185202"/>
    <lineage>
        <taxon>Eukaryota</taxon>
        <taxon>Viridiplantae</taxon>
        <taxon>Streptophyta</taxon>
        <taxon>Embryophyta</taxon>
        <taxon>Tracheophyta</taxon>
        <taxon>Spermatophyta</taxon>
        <taxon>Magnoliopsida</taxon>
        <taxon>eudicotyledons</taxon>
        <taxon>Gunneridae</taxon>
        <taxon>Pentapetalae</taxon>
        <taxon>asterids</taxon>
        <taxon>campanulids</taxon>
        <taxon>Asterales</taxon>
        <taxon>Asteraceae</taxon>
        <taxon>Asteroideae</taxon>
        <taxon>Heliantheae alliance</taxon>
        <taxon>Millerieae</taxon>
        <taxon>Smallanthus</taxon>
    </lineage>
</organism>
<dbReference type="Proteomes" id="UP001056120">
    <property type="component" value="Linkage Group LG04"/>
</dbReference>
<protein>
    <submittedName>
        <fullName evidence="1">Uncharacterized protein</fullName>
    </submittedName>
</protein>
<sequence length="106" mass="12247">MFKFPFPSQKRKLIESPNCEPISPQTLIGTYRQSFPLSISTRISPLSWMENSHSTCEESIVFHSFAFHHRYKYEDGGTFGLQSRLGFHSKLDLLGLNLRLDFLYSG</sequence>
<evidence type="ECO:0000313" key="1">
    <source>
        <dbReference type="EMBL" id="KAI3816954.1"/>
    </source>
</evidence>
<evidence type="ECO:0000313" key="2">
    <source>
        <dbReference type="Proteomes" id="UP001056120"/>
    </source>
</evidence>
<keyword evidence="2" id="KW-1185">Reference proteome</keyword>